<sequence length="570" mass="59777">MGPAMGPGSRRGAAGRRDDARARTGGPARPPELPRADERHRLLAGAGRSALLSAAGALRLQRTLGNQRVQRLLQPVIQRTPLSDELARASAGKPPSAILALVGEKRFTDGALDKAELAALTGVLRTALPDSDDHWMALTILNGRLGMSGGVTTAEAPQLAKDIPSQPIVVHFVKGRSDERALVIAGVHGSERQGIEVAQALLATLQKQQPHYSVVVVPSLFPQHADPAWGVEGKRQRGTQTNRNFPSLDATVGSYAGGKALDPAGKELKAAPAPTATAGGGNGPVKVSPVLAENVMLMELIDRFRPSRIISIHGTKDTSASGVFADPHFTSPAKRKAIETIAAIGASLAVLMPAAGQRALMKQMTKTLTEASEKADGARTRNDVDLALATAYAIQSRATGASLTTREFPVRTPRKKPAKASTTDEEKKAAEKARKAEAAKAAALVTKKRTSPSVTGNTLYEGAGKENATWREDMGPGGKPKPWKDRADKKGISLGLYGPAKDISVFTVEPPVNRALDQYDGTTAEPGGSVVSKADRESELKAYADAVALVLLGPESGADALAKQRPAPTP</sequence>
<evidence type="ECO:0000313" key="2">
    <source>
        <dbReference type="EMBL" id="SSA36683.1"/>
    </source>
</evidence>
<reference evidence="2 3" key="1">
    <citation type="submission" date="2016-10" db="EMBL/GenBank/DDBJ databases">
        <authorList>
            <person name="Cai Z."/>
        </authorList>
    </citation>
    <scope>NUCLEOTIDE SEQUENCE [LARGE SCALE GENOMIC DNA]</scope>
    <source>
        <strain evidence="2 3">CGMCC 1.10826</strain>
    </source>
</reference>
<feature type="region of interest" description="Disordered" evidence="1">
    <location>
        <begin position="1"/>
        <end position="37"/>
    </location>
</feature>
<organism evidence="2 3">
    <name type="scientific">Georgenia satyanarayanai</name>
    <dbReference type="NCBI Taxonomy" id="860221"/>
    <lineage>
        <taxon>Bacteria</taxon>
        <taxon>Bacillati</taxon>
        <taxon>Actinomycetota</taxon>
        <taxon>Actinomycetes</taxon>
        <taxon>Micrococcales</taxon>
        <taxon>Bogoriellaceae</taxon>
        <taxon>Georgenia</taxon>
    </lineage>
</organism>
<feature type="compositionally biased region" description="Low complexity" evidence="1">
    <location>
        <begin position="1"/>
        <end position="12"/>
    </location>
</feature>
<dbReference type="EMBL" id="UETB01000001">
    <property type="protein sequence ID" value="SSA36683.1"/>
    <property type="molecule type" value="Genomic_DNA"/>
</dbReference>
<feature type="region of interest" description="Disordered" evidence="1">
    <location>
        <begin position="402"/>
        <end position="430"/>
    </location>
</feature>
<dbReference type="AlphaFoldDB" id="A0A2Y9C2U2"/>
<accession>A0A2Y9C2U2</accession>
<proteinExistence type="predicted"/>
<evidence type="ECO:0000313" key="3">
    <source>
        <dbReference type="Proteomes" id="UP000250222"/>
    </source>
</evidence>
<feature type="region of interest" description="Disordered" evidence="1">
    <location>
        <begin position="229"/>
        <end position="249"/>
    </location>
</feature>
<dbReference type="Gene3D" id="3.40.630.10">
    <property type="entry name" value="Zn peptidases"/>
    <property type="match status" value="1"/>
</dbReference>
<name>A0A2Y9C2U2_9MICO</name>
<dbReference type="Proteomes" id="UP000250222">
    <property type="component" value="Unassembled WGS sequence"/>
</dbReference>
<evidence type="ECO:0000256" key="1">
    <source>
        <dbReference type="SAM" id="MobiDB-lite"/>
    </source>
</evidence>
<gene>
    <name evidence="2" type="ORF">SAMN05216184_101345</name>
</gene>
<protein>
    <submittedName>
        <fullName evidence="2">Uncharacterized protein</fullName>
    </submittedName>
</protein>
<keyword evidence="3" id="KW-1185">Reference proteome</keyword>
<dbReference type="SUPFAM" id="SSF53187">
    <property type="entry name" value="Zn-dependent exopeptidases"/>
    <property type="match status" value="1"/>
</dbReference>